<sequence length="176" mass="20271">MSMNFWMRSERVGFGRWSAADEPLAQRLWGEEEVTRYLCASGRFTQEEIRGRLKAEMDGYLRYGVQYWPIFSPAGEFLGCCGLRPRDFEQNIYELGFHILEEQWGKGYATEAARAVIAHAFMNLGAKELFAGHHPDNERSGHVLRKLGFKPVGDEWYPPTGRMHPSYRLCVDGETD</sequence>
<proteinExistence type="predicted"/>
<dbReference type="InterPro" id="IPR016181">
    <property type="entry name" value="Acyl_CoA_acyltransferase"/>
</dbReference>
<evidence type="ECO:0000313" key="2">
    <source>
        <dbReference type="EMBL" id="MBC8531678.1"/>
    </source>
</evidence>
<dbReference type="AlphaFoldDB" id="A0A926HPY8"/>
<comment type="caution">
    <text evidence="2">The sequence shown here is derived from an EMBL/GenBank/DDBJ whole genome shotgun (WGS) entry which is preliminary data.</text>
</comment>
<dbReference type="PANTHER" id="PTHR43792">
    <property type="entry name" value="GNAT FAMILY, PUTATIVE (AFU_ORTHOLOGUE AFUA_3G00765)-RELATED-RELATED"/>
    <property type="match status" value="1"/>
</dbReference>
<dbReference type="GO" id="GO:0016747">
    <property type="term" value="F:acyltransferase activity, transferring groups other than amino-acyl groups"/>
    <property type="evidence" value="ECO:0007669"/>
    <property type="project" value="InterPro"/>
</dbReference>
<dbReference type="PROSITE" id="PS51186">
    <property type="entry name" value="GNAT"/>
    <property type="match status" value="1"/>
</dbReference>
<dbReference type="PANTHER" id="PTHR43792:SF1">
    <property type="entry name" value="N-ACETYLTRANSFERASE DOMAIN-CONTAINING PROTEIN"/>
    <property type="match status" value="1"/>
</dbReference>
<keyword evidence="3" id="KW-1185">Reference proteome</keyword>
<dbReference type="RefSeq" id="WP_249316288.1">
    <property type="nucleotide sequence ID" value="NZ_JACRSR010000002.1"/>
</dbReference>
<dbReference type="EMBL" id="JACRSR010000002">
    <property type="protein sequence ID" value="MBC8531678.1"/>
    <property type="molecule type" value="Genomic_DNA"/>
</dbReference>
<organism evidence="2 3">
    <name type="scientific">Gehongia tenuis</name>
    <dbReference type="NCBI Taxonomy" id="2763655"/>
    <lineage>
        <taxon>Bacteria</taxon>
        <taxon>Bacillati</taxon>
        <taxon>Bacillota</taxon>
        <taxon>Clostridia</taxon>
        <taxon>Christensenellales</taxon>
        <taxon>Christensenellaceae</taxon>
        <taxon>Gehongia</taxon>
    </lineage>
</organism>
<accession>A0A926HPY8</accession>
<dbReference type="Pfam" id="PF13302">
    <property type="entry name" value="Acetyltransf_3"/>
    <property type="match status" value="1"/>
</dbReference>
<dbReference type="Proteomes" id="UP000623172">
    <property type="component" value="Unassembled WGS sequence"/>
</dbReference>
<name>A0A926HPY8_9FIRM</name>
<dbReference type="SUPFAM" id="SSF55729">
    <property type="entry name" value="Acyl-CoA N-acyltransferases (Nat)"/>
    <property type="match status" value="1"/>
</dbReference>
<reference evidence="2" key="1">
    <citation type="submission" date="2020-08" db="EMBL/GenBank/DDBJ databases">
        <title>Genome public.</title>
        <authorList>
            <person name="Liu C."/>
            <person name="Sun Q."/>
        </authorList>
    </citation>
    <scope>NUCLEOTIDE SEQUENCE</scope>
    <source>
        <strain evidence="2">NSJ-53</strain>
    </source>
</reference>
<evidence type="ECO:0000313" key="3">
    <source>
        <dbReference type="Proteomes" id="UP000623172"/>
    </source>
</evidence>
<protein>
    <submittedName>
        <fullName evidence="2">GNAT family N-acetyltransferase</fullName>
    </submittedName>
</protein>
<dbReference type="InterPro" id="IPR000182">
    <property type="entry name" value="GNAT_dom"/>
</dbReference>
<dbReference type="InterPro" id="IPR051531">
    <property type="entry name" value="N-acetyltransferase"/>
</dbReference>
<dbReference type="Gene3D" id="3.40.630.30">
    <property type="match status" value="1"/>
</dbReference>
<feature type="domain" description="N-acetyltransferase" evidence="1">
    <location>
        <begin position="12"/>
        <end position="168"/>
    </location>
</feature>
<gene>
    <name evidence="2" type="ORF">H8696_07425</name>
</gene>
<evidence type="ECO:0000259" key="1">
    <source>
        <dbReference type="PROSITE" id="PS51186"/>
    </source>
</evidence>